<organism evidence="3 4">
    <name type="scientific">Rhizobium gallicum bv. gallicum R602sp</name>
    <dbReference type="NCBI Taxonomy" id="1041138"/>
    <lineage>
        <taxon>Bacteria</taxon>
        <taxon>Pseudomonadati</taxon>
        <taxon>Pseudomonadota</taxon>
        <taxon>Alphaproteobacteria</taxon>
        <taxon>Hyphomicrobiales</taxon>
        <taxon>Rhizobiaceae</taxon>
        <taxon>Rhizobium/Agrobacterium group</taxon>
        <taxon>Rhizobium</taxon>
    </lineage>
</organism>
<keyword evidence="4" id="KW-1185">Reference proteome</keyword>
<accession>A0A0B4X6G0</accession>
<dbReference type="RefSeq" id="WP_039845735.1">
    <property type="nucleotide sequence ID" value="NZ_CP006877.1"/>
</dbReference>
<dbReference type="PANTHER" id="PTHR23028">
    <property type="entry name" value="ACETYLTRANSFERASE"/>
    <property type="match status" value="1"/>
</dbReference>
<feature type="transmembrane region" description="Helical" evidence="1">
    <location>
        <begin position="118"/>
        <end position="143"/>
    </location>
</feature>
<dbReference type="EMBL" id="CP006877">
    <property type="protein sequence ID" value="AJD42315.1"/>
    <property type="molecule type" value="Genomic_DNA"/>
</dbReference>
<reference evidence="3 4" key="1">
    <citation type="submission" date="2013-11" db="EMBL/GenBank/DDBJ databases">
        <title>Complete genome sequence of Rhizobium gallicum bv. gallicum R602.</title>
        <authorList>
            <person name="Bustos P."/>
            <person name="Santamaria R.I."/>
            <person name="Lozano L."/>
            <person name="Acosta J.L."/>
            <person name="Ormeno-Orrillo E."/>
            <person name="Rogel M.A."/>
            <person name="Romero D."/>
            <person name="Cevallos M.A."/>
            <person name="Martinez-Romero E."/>
            <person name="Gonzalez V."/>
        </authorList>
    </citation>
    <scope>NUCLEOTIDE SEQUENCE [LARGE SCALE GENOMIC DNA]</scope>
    <source>
        <strain evidence="3 4">R602</strain>
    </source>
</reference>
<dbReference type="GO" id="GO:0016747">
    <property type="term" value="F:acyltransferase activity, transferring groups other than amino-acyl groups"/>
    <property type="evidence" value="ECO:0007669"/>
    <property type="project" value="InterPro"/>
</dbReference>
<dbReference type="AlphaFoldDB" id="A0A0B4X6G0"/>
<dbReference type="InterPro" id="IPR002656">
    <property type="entry name" value="Acyl_transf_3_dom"/>
</dbReference>
<feature type="transmembrane region" description="Helical" evidence="1">
    <location>
        <begin position="292"/>
        <end position="312"/>
    </location>
</feature>
<dbReference type="PANTHER" id="PTHR23028:SF53">
    <property type="entry name" value="ACYL_TRANSF_3 DOMAIN-CONTAINING PROTEIN"/>
    <property type="match status" value="1"/>
</dbReference>
<feature type="transmembrane region" description="Helical" evidence="1">
    <location>
        <begin position="205"/>
        <end position="224"/>
    </location>
</feature>
<feature type="domain" description="Acyltransferase 3" evidence="2">
    <location>
        <begin position="5"/>
        <end position="306"/>
    </location>
</feature>
<sequence>MKTLYGIQYLRAFAALAVVVFHAAERSGGHFTIGAAGVDVFFVISGFIMWVISDRKPLTPHRFLIDRIRRIAPSYWLVTLIMIGGAMAGLFPNLQLDAGHVLASFVFVPMHSPSTGEIWPILVQGWTLNFEMFFYVLFAGALFLPRQWRLPFLSVAFGFFFVVGLIWKPSSPMLATYTRPMILEFLGGVFIAELWLRRWTAGNSLGLGCVGAALCGFAAIHLMGAGFDEFICGPLAMALVFGMVSLESDGSIGRVPLLTYLGDASYSIYLWHTFAVSVAIKVAGILKIPGGIAVLAAICGGTLLGIAAYEIVEKPLRKLLSNEAPKRRPLEQRPS</sequence>
<dbReference type="Pfam" id="PF01757">
    <property type="entry name" value="Acyl_transf_3"/>
    <property type="match status" value="1"/>
</dbReference>
<feature type="transmembrane region" description="Helical" evidence="1">
    <location>
        <begin position="266"/>
        <end position="286"/>
    </location>
</feature>
<name>A0A0B4X6G0_9HYPH</name>
<gene>
    <name evidence="3" type="primary">exoZ-2</name>
    <name evidence="3" type="ORF">RGR602_CH02998</name>
</gene>
<feature type="transmembrane region" description="Helical" evidence="1">
    <location>
        <begin position="30"/>
        <end position="52"/>
    </location>
</feature>
<keyword evidence="1" id="KW-0812">Transmembrane</keyword>
<evidence type="ECO:0000313" key="4">
    <source>
        <dbReference type="Proteomes" id="UP000031368"/>
    </source>
</evidence>
<dbReference type="GO" id="GO:0016020">
    <property type="term" value="C:membrane"/>
    <property type="evidence" value="ECO:0007669"/>
    <property type="project" value="TreeGrafter"/>
</dbReference>
<dbReference type="KEGG" id="rga:RGR602_CH02998"/>
<evidence type="ECO:0000259" key="2">
    <source>
        <dbReference type="Pfam" id="PF01757"/>
    </source>
</evidence>
<dbReference type="InterPro" id="IPR050879">
    <property type="entry name" value="Acyltransferase_3"/>
</dbReference>
<feature type="transmembrane region" description="Helical" evidence="1">
    <location>
        <begin position="179"/>
        <end position="196"/>
    </location>
</feature>
<protein>
    <submittedName>
        <fullName evidence="3">Exopolysaccharide production protein ExoZ 2</fullName>
    </submittedName>
</protein>
<evidence type="ECO:0000256" key="1">
    <source>
        <dbReference type="SAM" id="Phobius"/>
    </source>
</evidence>
<dbReference type="GO" id="GO:0000271">
    <property type="term" value="P:polysaccharide biosynthetic process"/>
    <property type="evidence" value="ECO:0007669"/>
    <property type="project" value="TreeGrafter"/>
</dbReference>
<feature type="transmembrane region" description="Helical" evidence="1">
    <location>
        <begin position="150"/>
        <end position="167"/>
    </location>
</feature>
<feature type="transmembrane region" description="Helical" evidence="1">
    <location>
        <begin position="73"/>
        <end position="91"/>
    </location>
</feature>
<dbReference type="Proteomes" id="UP000031368">
    <property type="component" value="Chromosome"/>
</dbReference>
<dbReference type="HOGENOM" id="CLU_005679_2_0_5"/>
<proteinExistence type="predicted"/>
<keyword evidence="1" id="KW-0472">Membrane</keyword>
<evidence type="ECO:0000313" key="3">
    <source>
        <dbReference type="EMBL" id="AJD42315.1"/>
    </source>
</evidence>
<keyword evidence="1" id="KW-1133">Transmembrane helix</keyword>
<feature type="transmembrane region" description="Helical" evidence="1">
    <location>
        <begin position="7"/>
        <end position="24"/>
    </location>
</feature>